<protein>
    <submittedName>
        <fullName evidence="1">Uncharacterized protein</fullName>
    </submittedName>
</protein>
<organism evidence="1 2">
    <name type="scientific">Vibrio japonicus</name>
    <dbReference type="NCBI Taxonomy" id="1824638"/>
    <lineage>
        <taxon>Bacteria</taxon>
        <taxon>Pseudomonadati</taxon>
        <taxon>Pseudomonadota</taxon>
        <taxon>Gammaproteobacteria</taxon>
        <taxon>Vibrionales</taxon>
        <taxon>Vibrionaceae</taxon>
        <taxon>Vibrio</taxon>
    </lineage>
</organism>
<dbReference type="RefSeq" id="WP_257084042.1">
    <property type="nucleotide sequence ID" value="NZ_CP102096.1"/>
</dbReference>
<accession>A0ABY5LE02</accession>
<proteinExistence type="predicted"/>
<dbReference type="Proteomes" id="UP001058602">
    <property type="component" value="Chromosome 1"/>
</dbReference>
<keyword evidence="2" id="KW-1185">Reference proteome</keyword>
<evidence type="ECO:0000313" key="2">
    <source>
        <dbReference type="Proteomes" id="UP001058602"/>
    </source>
</evidence>
<evidence type="ECO:0000313" key="1">
    <source>
        <dbReference type="EMBL" id="UUM30264.1"/>
    </source>
</evidence>
<name>A0ABY5LE02_9VIBR</name>
<reference evidence="1" key="1">
    <citation type="submission" date="2022-07" db="EMBL/GenBank/DDBJ databases">
        <title>Complete genome of Vibrio japonicus strain JCM 31412T and phylogenomic assessment of the Nereis clade of the genus Vibrio.</title>
        <authorList>
            <person name="Shlafstein M.D."/>
            <person name="Emsley S.A."/>
            <person name="Ushijima B."/>
            <person name="Videau P."/>
            <person name="Saw J.H."/>
        </authorList>
    </citation>
    <scope>NUCLEOTIDE SEQUENCE</scope>
    <source>
        <strain evidence="1">JCM 31412</strain>
    </source>
</reference>
<dbReference type="InterPro" id="IPR027409">
    <property type="entry name" value="GroEL-like_apical_dom_sf"/>
</dbReference>
<gene>
    <name evidence="1" type="ORF">NP165_11230</name>
</gene>
<sequence>MKQLIKIRLKEVNKLPSDDDYIEVKVYSSGIYPGKAKKIVEQGVKGVISGGKISDNAKSVFDDAGVWYRENVEPTDLESEGSESEGAE</sequence>
<dbReference type="EMBL" id="CP102096">
    <property type="protein sequence ID" value="UUM30264.1"/>
    <property type="molecule type" value="Genomic_DNA"/>
</dbReference>
<dbReference type="SUPFAM" id="SSF52029">
    <property type="entry name" value="GroEL apical domain-like"/>
    <property type="match status" value="1"/>
</dbReference>